<protein>
    <recommendedName>
        <fullName evidence="2">histidine kinase</fullName>
        <ecNumber evidence="2">2.7.13.3</ecNumber>
    </recommendedName>
</protein>
<organism evidence="12 13">
    <name type="scientific">Embleya hyalina</name>
    <dbReference type="NCBI Taxonomy" id="516124"/>
    <lineage>
        <taxon>Bacteria</taxon>
        <taxon>Bacillati</taxon>
        <taxon>Actinomycetota</taxon>
        <taxon>Actinomycetes</taxon>
        <taxon>Kitasatosporales</taxon>
        <taxon>Streptomycetaceae</taxon>
        <taxon>Embleya</taxon>
    </lineage>
</organism>
<keyword evidence="7" id="KW-0067">ATP-binding</keyword>
<evidence type="ECO:0000313" key="12">
    <source>
        <dbReference type="EMBL" id="GCD98103.1"/>
    </source>
</evidence>
<dbReference type="Pfam" id="PF23539">
    <property type="entry name" value="DUF7134"/>
    <property type="match status" value="1"/>
</dbReference>
<comment type="caution">
    <text evidence="12">The sequence shown here is derived from an EMBL/GenBank/DDBJ whole genome shotgun (WGS) entry which is preliminary data.</text>
</comment>
<dbReference type="SMART" id="SM00387">
    <property type="entry name" value="HATPase_c"/>
    <property type="match status" value="1"/>
</dbReference>
<dbReference type="Pfam" id="PF07730">
    <property type="entry name" value="HisKA_3"/>
    <property type="match status" value="1"/>
</dbReference>
<keyword evidence="3" id="KW-0597">Phosphoprotein</keyword>
<evidence type="ECO:0000256" key="6">
    <source>
        <dbReference type="ARBA" id="ARBA00022777"/>
    </source>
</evidence>
<dbReference type="InterPro" id="IPR055558">
    <property type="entry name" value="DUF7134"/>
</dbReference>
<sequence length="424" mass="46525">MSDHLATRDADRCADRHAAPRAAHDADRHVRDRARHTRDVMRRIDPRLLDVMIALLVQFLVSLPFLIYLRSPYRLGFLLLSGTAIPLIWRRRQPFVVACVVALFAVPASLHHRPGQSFQFGMTIAIYTVFSLGRRWERIAVAALALPITLMVEFAKAQPPQQATLDILTLTAAAAFGLATRHRTAYIAEIEERTRRLEHERDLEIRRADAEVARAAARERARIARDMHDILAHAVSLMTVQAEAGPVVVRSDPARAEAAFDAIADAGRDAMVQLRRILGTLKDDEEAGARAPQPTVANIADLVAEVGRTDLKVVYESVGERRPLRSDAEIAAYRVVQEALTNAVRHAQATTVTVRLEWGEDTMGITITDDGRGGRPRPGGGHGLIGIRERASACGGSVVAGPRVTGPGFEVALRIPLDATRAVR</sequence>
<keyword evidence="10" id="KW-1133">Transmembrane helix</keyword>
<dbReference type="Gene3D" id="1.20.5.1930">
    <property type="match status" value="1"/>
</dbReference>
<dbReference type="GO" id="GO:0005524">
    <property type="term" value="F:ATP binding"/>
    <property type="evidence" value="ECO:0007669"/>
    <property type="project" value="UniProtKB-KW"/>
</dbReference>
<evidence type="ECO:0000256" key="3">
    <source>
        <dbReference type="ARBA" id="ARBA00022553"/>
    </source>
</evidence>
<evidence type="ECO:0000256" key="9">
    <source>
        <dbReference type="SAM" id="MobiDB-lite"/>
    </source>
</evidence>
<evidence type="ECO:0000256" key="4">
    <source>
        <dbReference type="ARBA" id="ARBA00022679"/>
    </source>
</evidence>
<dbReference type="EMBL" id="BIFH01000026">
    <property type="protein sequence ID" value="GCD98103.1"/>
    <property type="molecule type" value="Genomic_DNA"/>
</dbReference>
<dbReference type="AlphaFoldDB" id="A0A401YU07"/>
<feature type="region of interest" description="Disordered" evidence="9">
    <location>
        <begin position="1"/>
        <end position="30"/>
    </location>
</feature>
<keyword evidence="8" id="KW-0902">Two-component regulatory system</keyword>
<dbReference type="CDD" id="cd16917">
    <property type="entry name" value="HATPase_UhpB-NarQ-NarX-like"/>
    <property type="match status" value="1"/>
</dbReference>
<evidence type="ECO:0000256" key="7">
    <source>
        <dbReference type="ARBA" id="ARBA00022840"/>
    </source>
</evidence>
<feature type="transmembrane region" description="Helical" evidence="10">
    <location>
        <begin position="48"/>
        <end position="67"/>
    </location>
</feature>
<evidence type="ECO:0000313" key="13">
    <source>
        <dbReference type="Proteomes" id="UP000286931"/>
    </source>
</evidence>
<dbReference type="SUPFAM" id="SSF55874">
    <property type="entry name" value="ATPase domain of HSP90 chaperone/DNA topoisomerase II/histidine kinase"/>
    <property type="match status" value="1"/>
</dbReference>
<dbReference type="PANTHER" id="PTHR24421:SF10">
    <property type="entry name" value="NITRATE_NITRITE SENSOR PROTEIN NARQ"/>
    <property type="match status" value="1"/>
</dbReference>
<proteinExistence type="predicted"/>
<evidence type="ECO:0000256" key="2">
    <source>
        <dbReference type="ARBA" id="ARBA00012438"/>
    </source>
</evidence>
<dbReference type="EC" id="2.7.13.3" evidence="2"/>
<dbReference type="GO" id="GO:0000155">
    <property type="term" value="F:phosphorelay sensor kinase activity"/>
    <property type="evidence" value="ECO:0007669"/>
    <property type="project" value="InterPro"/>
</dbReference>
<keyword evidence="6 12" id="KW-0418">Kinase</keyword>
<feature type="domain" description="Histidine kinase/HSP90-like ATPase" evidence="11">
    <location>
        <begin position="327"/>
        <end position="419"/>
    </location>
</feature>
<keyword evidence="10" id="KW-0812">Transmembrane</keyword>
<dbReference type="GO" id="GO:0046983">
    <property type="term" value="F:protein dimerization activity"/>
    <property type="evidence" value="ECO:0007669"/>
    <property type="project" value="InterPro"/>
</dbReference>
<evidence type="ECO:0000256" key="5">
    <source>
        <dbReference type="ARBA" id="ARBA00022741"/>
    </source>
</evidence>
<dbReference type="Gene3D" id="3.30.565.10">
    <property type="entry name" value="Histidine kinase-like ATPase, C-terminal domain"/>
    <property type="match status" value="1"/>
</dbReference>
<dbReference type="Proteomes" id="UP000286931">
    <property type="component" value="Unassembled WGS sequence"/>
</dbReference>
<gene>
    <name evidence="12" type="ORF">EHYA_05803</name>
</gene>
<evidence type="ECO:0000256" key="8">
    <source>
        <dbReference type="ARBA" id="ARBA00023012"/>
    </source>
</evidence>
<dbReference type="GO" id="GO:0016020">
    <property type="term" value="C:membrane"/>
    <property type="evidence" value="ECO:0007669"/>
    <property type="project" value="InterPro"/>
</dbReference>
<dbReference type="InterPro" id="IPR036890">
    <property type="entry name" value="HATPase_C_sf"/>
</dbReference>
<evidence type="ECO:0000256" key="1">
    <source>
        <dbReference type="ARBA" id="ARBA00000085"/>
    </source>
</evidence>
<accession>A0A401YU07</accession>
<dbReference type="InterPro" id="IPR050482">
    <property type="entry name" value="Sensor_HK_TwoCompSys"/>
</dbReference>
<dbReference type="PANTHER" id="PTHR24421">
    <property type="entry name" value="NITRATE/NITRITE SENSOR PROTEIN NARX-RELATED"/>
    <property type="match status" value="1"/>
</dbReference>
<dbReference type="Pfam" id="PF02518">
    <property type="entry name" value="HATPase_c"/>
    <property type="match status" value="1"/>
</dbReference>
<dbReference type="RefSeq" id="WP_246126955.1">
    <property type="nucleotide sequence ID" value="NZ_BIFH01000026.1"/>
</dbReference>
<dbReference type="InterPro" id="IPR011712">
    <property type="entry name" value="Sig_transdc_His_kin_sub3_dim/P"/>
</dbReference>
<keyword evidence="4" id="KW-0808">Transferase</keyword>
<keyword evidence="5" id="KW-0547">Nucleotide-binding</keyword>
<keyword evidence="10" id="KW-0472">Membrane</keyword>
<comment type="catalytic activity">
    <reaction evidence="1">
        <text>ATP + protein L-histidine = ADP + protein N-phospho-L-histidine.</text>
        <dbReference type="EC" id="2.7.13.3"/>
    </reaction>
</comment>
<evidence type="ECO:0000256" key="10">
    <source>
        <dbReference type="SAM" id="Phobius"/>
    </source>
</evidence>
<reference evidence="12 13" key="1">
    <citation type="submission" date="2018-12" db="EMBL/GenBank/DDBJ databases">
        <title>Draft genome sequence of Embleya hyalina NBRC 13850T.</title>
        <authorList>
            <person name="Komaki H."/>
            <person name="Hosoyama A."/>
            <person name="Kimura A."/>
            <person name="Ichikawa N."/>
            <person name="Tamura T."/>
        </authorList>
    </citation>
    <scope>NUCLEOTIDE SEQUENCE [LARGE SCALE GENOMIC DNA]</scope>
    <source>
        <strain evidence="12 13">NBRC 13850</strain>
    </source>
</reference>
<name>A0A401YU07_9ACTN</name>
<dbReference type="InterPro" id="IPR003594">
    <property type="entry name" value="HATPase_dom"/>
</dbReference>
<keyword evidence="13" id="KW-1185">Reference proteome</keyword>
<evidence type="ECO:0000259" key="11">
    <source>
        <dbReference type="SMART" id="SM00387"/>
    </source>
</evidence>